<dbReference type="Gene3D" id="1.10.2000.10">
    <property type="entry name" value="Frizzled cysteine-rich domain"/>
    <property type="match status" value="1"/>
</dbReference>
<evidence type="ECO:0000256" key="1">
    <source>
        <dbReference type="ARBA" id="ARBA00004141"/>
    </source>
</evidence>
<reference evidence="7 8" key="1">
    <citation type="journal article" date="2018" name="New Phytol.">
        <title>Phylogenomics of Endogonaceae and evolution of mycorrhizas within Mucoromycota.</title>
        <authorList>
            <person name="Chang Y."/>
            <person name="Desiro A."/>
            <person name="Na H."/>
            <person name="Sandor L."/>
            <person name="Lipzen A."/>
            <person name="Clum A."/>
            <person name="Barry K."/>
            <person name="Grigoriev I.V."/>
            <person name="Martin F.M."/>
            <person name="Stajich J.E."/>
            <person name="Smith M.E."/>
            <person name="Bonito G."/>
            <person name="Spatafora J.W."/>
        </authorList>
    </citation>
    <scope>NUCLEOTIDE SEQUENCE [LARGE SCALE GENOMIC DNA]</scope>
    <source>
        <strain evidence="7 8">AD002</strain>
    </source>
</reference>
<accession>A0A433QT21</accession>
<dbReference type="Gene3D" id="1.20.1070.10">
    <property type="entry name" value="Rhodopsin 7-helix transmembrane proteins"/>
    <property type="match status" value="1"/>
</dbReference>
<dbReference type="InterPro" id="IPR036790">
    <property type="entry name" value="Frizzled_dom_sf"/>
</dbReference>
<evidence type="ECO:0000313" key="8">
    <source>
        <dbReference type="Proteomes" id="UP000274822"/>
    </source>
</evidence>
<feature type="domain" description="G-protein coupled receptors family 2 profile 2" evidence="6">
    <location>
        <begin position="546"/>
        <end position="730"/>
    </location>
</feature>
<dbReference type="PROSITE" id="PS50261">
    <property type="entry name" value="G_PROTEIN_RECEP_F2_4"/>
    <property type="match status" value="1"/>
</dbReference>
<dbReference type="GO" id="GO:0016020">
    <property type="term" value="C:membrane"/>
    <property type="evidence" value="ECO:0007669"/>
    <property type="project" value="UniProtKB-SubCell"/>
</dbReference>
<dbReference type="Proteomes" id="UP000274822">
    <property type="component" value="Unassembled WGS sequence"/>
</dbReference>
<evidence type="ECO:0000256" key="2">
    <source>
        <dbReference type="ARBA" id="ARBA00022692"/>
    </source>
</evidence>
<keyword evidence="3 5" id="KW-1133">Transmembrane helix</keyword>
<keyword evidence="2 5" id="KW-0812">Transmembrane</keyword>
<keyword evidence="4 5" id="KW-0472">Membrane</keyword>
<evidence type="ECO:0000259" key="6">
    <source>
        <dbReference type="PROSITE" id="PS50261"/>
    </source>
</evidence>
<feature type="transmembrane region" description="Helical" evidence="5">
    <location>
        <begin position="704"/>
        <end position="728"/>
    </location>
</feature>
<dbReference type="InterPro" id="IPR053247">
    <property type="entry name" value="GPCR_GPR1/git3-like"/>
</dbReference>
<gene>
    <name evidence="7" type="ORF">BC938DRAFT_473822</name>
</gene>
<sequence length="890" mass="97982">MVESGLLFNHHGLRLLEGHKSTKLLLYIPRVRLPRVVDMFRICREKKKRWLARICVQTSEWQMIVWKARNRPDLGSYCFSAAGCGGGGVAQRALATQAARRRGCEAAIQHRGVTNWGSRIRKVWRKLITEQPSIPNNRRFWIGSNSSLNHNHISPHSCENSSRSSSGPIFPLAIVSCKPLSPTSRRRRTTTTTTTIHLFPAPPLALELPLTRVALPSPFTFSPQYLNIQGNSPIGIITMTNLRWLIAAAVLGLATLRTDAAPPVKEVASSSLSSVSSASSASSAPAPSSSSTASTLCQAYPANGTCAGYVTYPFALGSMSFAALEANISSLIVLKNLIGLSNPTCVDNFYRYACSFVYPKCGAASSAGPKNPSIFGIPESGLPPLLLIRSATSLFVPHPYFTRRSRSTGQVVYPACKSACKDVINTCTTTLTQLGQQAQLPNCATAVSPTIEKPLQDDGLCNYIAPEVVSTATTTNSTNVTSAGLDLKSLPVGYVLSTCPPPFVKDPAAQSGTNLTSSAQYCKFGCCIPCPAQNLFYKKDWLDFGFLSTNIVRAISTVTSGILLVSYLVLPEKRKHPSVLILMSSFAIFLLSAVVFFVVGNPKRIQCASEFLPSTQSNNLLCTIQGAWLIFSSFATAMWICALIINLHVHTVWNSNLLVNRYILIHLLCWGIPAGITATAVVLQEIKWEFASLCLVSVDQIFNLFFYPLAIIICPSFLIHMATFFHIARISMKEGIESEMTQSRSFTSQSIAPPRISHRRHVITAVRIQWRALLMAVIAVVTVVFYWLFYFTQVTKLTTLRDQPELILAWIACMMTTGQTQDTCHDAISPYLPPYPVMIAAETAVSLVGLWLFVIFAKRSIWVEWSDWWYEVRQNMKTKGEKSEDQFLAL</sequence>
<feature type="transmembrane region" description="Helical" evidence="5">
    <location>
        <begin position="551"/>
        <end position="570"/>
    </location>
</feature>
<dbReference type="GO" id="GO:0007166">
    <property type="term" value="P:cell surface receptor signaling pathway"/>
    <property type="evidence" value="ECO:0007669"/>
    <property type="project" value="InterPro"/>
</dbReference>
<dbReference type="InterPro" id="IPR017981">
    <property type="entry name" value="GPCR_2-like_7TM"/>
</dbReference>
<keyword evidence="8" id="KW-1185">Reference proteome</keyword>
<protein>
    <recommendedName>
        <fullName evidence="6">G-protein coupled receptors family 2 profile 2 domain-containing protein</fullName>
    </recommendedName>
</protein>
<evidence type="ECO:0000256" key="5">
    <source>
        <dbReference type="SAM" id="Phobius"/>
    </source>
</evidence>
<proteinExistence type="predicted"/>
<comment type="subcellular location">
    <subcellularLocation>
        <location evidence="1">Membrane</location>
        <topology evidence="1">Multi-pass membrane protein</topology>
    </subcellularLocation>
</comment>
<evidence type="ECO:0000313" key="7">
    <source>
        <dbReference type="EMBL" id="RUS32915.1"/>
    </source>
</evidence>
<feature type="transmembrane region" description="Helical" evidence="5">
    <location>
        <begin position="579"/>
        <end position="599"/>
    </location>
</feature>
<evidence type="ECO:0000256" key="4">
    <source>
        <dbReference type="ARBA" id="ARBA00023136"/>
    </source>
</evidence>
<dbReference type="PANTHER" id="PTHR42058">
    <property type="entry name" value="G_PROTEIN_RECEP_F2_4 DOMAIN-CONTAINING PROTEIN"/>
    <property type="match status" value="1"/>
</dbReference>
<organism evidence="7 8">
    <name type="scientific">Jimgerdemannia flammicorona</name>
    <dbReference type="NCBI Taxonomy" id="994334"/>
    <lineage>
        <taxon>Eukaryota</taxon>
        <taxon>Fungi</taxon>
        <taxon>Fungi incertae sedis</taxon>
        <taxon>Mucoromycota</taxon>
        <taxon>Mucoromycotina</taxon>
        <taxon>Endogonomycetes</taxon>
        <taxon>Endogonales</taxon>
        <taxon>Endogonaceae</taxon>
        <taxon>Jimgerdemannia</taxon>
    </lineage>
</organism>
<dbReference type="PANTHER" id="PTHR42058:SF1">
    <property type="entry name" value="G-PROTEIN COUPLED RECEPTORS FAMILY 2 PROFILE 2 DOMAIN-CONTAINING PROTEIN"/>
    <property type="match status" value="1"/>
</dbReference>
<feature type="transmembrane region" description="Helical" evidence="5">
    <location>
        <begin position="627"/>
        <end position="649"/>
    </location>
</feature>
<dbReference type="GO" id="GO:0004888">
    <property type="term" value="F:transmembrane signaling receptor activity"/>
    <property type="evidence" value="ECO:0007669"/>
    <property type="project" value="InterPro"/>
</dbReference>
<feature type="transmembrane region" description="Helical" evidence="5">
    <location>
        <begin position="661"/>
        <end position="684"/>
    </location>
</feature>
<feature type="transmembrane region" description="Helical" evidence="5">
    <location>
        <begin position="835"/>
        <end position="856"/>
    </location>
</feature>
<feature type="transmembrane region" description="Helical" evidence="5">
    <location>
        <begin position="768"/>
        <end position="789"/>
    </location>
</feature>
<dbReference type="EMBL" id="RBNJ01001653">
    <property type="protein sequence ID" value="RUS32915.1"/>
    <property type="molecule type" value="Genomic_DNA"/>
</dbReference>
<evidence type="ECO:0000256" key="3">
    <source>
        <dbReference type="ARBA" id="ARBA00022989"/>
    </source>
</evidence>
<dbReference type="AlphaFoldDB" id="A0A433QT21"/>
<comment type="caution">
    <text evidence="7">The sequence shown here is derived from an EMBL/GenBank/DDBJ whole genome shotgun (WGS) entry which is preliminary data.</text>
</comment>
<name>A0A433QT21_9FUNG</name>